<comment type="caution">
    <text evidence="2">The sequence shown here is derived from an EMBL/GenBank/DDBJ whole genome shotgun (WGS) entry which is preliminary data.</text>
</comment>
<proteinExistence type="predicted"/>
<keyword evidence="1" id="KW-1133">Transmembrane helix</keyword>
<evidence type="ECO:0008006" key="4">
    <source>
        <dbReference type="Google" id="ProtNLM"/>
    </source>
</evidence>
<accession>A0ABP4K6D6</accession>
<dbReference type="Proteomes" id="UP001501742">
    <property type="component" value="Unassembled WGS sequence"/>
</dbReference>
<evidence type="ECO:0000256" key="1">
    <source>
        <dbReference type="SAM" id="Phobius"/>
    </source>
</evidence>
<gene>
    <name evidence="2" type="ORF">GCM10009627_22750</name>
</gene>
<feature type="transmembrane region" description="Helical" evidence="1">
    <location>
        <begin position="48"/>
        <end position="71"/>
    </location>
</feature>
<feature type="transmembrane region" description="Helical" evidence="1">
    <location>
        <begin position="83"/>
        <end position="103"/>
    </location>
</feature>
<sequence>MPRSQRIIIASGFLLAAALALVVAASQIGLTRYSAPGASGVATKQIALFEPAIVGTVVSALATLALLAHLLVVTRRTVPRWQWGVSGTVCVLAVLTAVIVSTADRPVF</sequence>
<evidence type="ECO:0000313" key="3">
    <source>
        <dbReference type="Proteomes" id="UP001501742"/>
    </source>
</evidence>
<dbReference type="EMBL" id="BAAAJX010000011">
    <property type="protein sequence ID" value="GAA1493929.1"/>
    <property type="molecule type" value="Genomic_DNA"/>
</dbReference>
<keyword evidence="1" id="KW-0812">Transmembrane</keyword>
<name>A0ABP4K6D6_9MICO</name>
<keyword evidence="3" id="KW-1185">Reference proteome</keyword>
<organism evidence="2 3">
    <name type="scientific">Curtobacterium herbarum</name>
    <dbReference type="NCBI Taxonomy" id="150122"/>
    <lineage>
        <taxon>Bacteria</taxon>
        <taxon>Bacillati</taxon>
        <taxon>Actinomycetota</taxon>
        <taxon>Actinomycetes</taxon>
        <taxon>Micrococcales</taxon>
        <taxon>Microbacteriaceae</taxon>
        <taxon>Curtobacterium</taxon>
    </lineage>
</organism>
<protein>
    <recommendedName>
        <fullName evidence="4">DUF1648 domain-containing protein</fullName>
    </recommendedName>
</protein>
<dbReference type="RefSeq" id="WP_204607252.1">
    <property type="nucleotide sequence ID" value="NZ_BAAAJX010000011.1"/>
</dbReference>
<evidence type="ECO:0000313" key="2">
    <source>
        <dbReference type="EMBL" id="GAA1493929.1"/>
    </source>
</evidence>
<keyword evidence="1" id="KW-0472">Membrane</keyword>
<reference evidence="3" key="1">
    <citation type="journal article" date="2019" name="Int. J. Syst. Evol. Microbiol.">
        <title>The Global Catalogue of Microorganisms (GCM) 10K type strain sequencing project: providing services to taxonomists for standard genome sequencing and annotation.</title>
        <authorList>
            <consortium name="The Broad Institute Genomics Platform"/>
            <consortium name="The Broad Institute Genome Sequencing Center for Infectious Disease"/>
            <person name="Wu L."/>
            <person name="Ma J."/>
        </authorList>
    </citation>
    <scope>NUCLEOTIDE SEQUENCE [LARGE SCALE GENOMIC DNA]</scope>
    <source>
        <strain evidence="3">JCM 12140</strain>
    </source>
</reference>